<dbReference type="Proteomes" id="UP001634007">
    <property type="component" value="Unassembled WGS sequence"/>
</dbReference>
<keyword evidence="5" id="KW-0472">Membrane</keyword>
<sequence>MKPIRMRVPTSESSGVTPNVVNSEPTCYCGLQSSILMAKTRKNARRRFHGCAKFNSPSCCDFFMWVDPKILDHVRDMIVDLLERNQALCESSQSRHDEVDVSSLLVEMKTQKAKNRCLKEELTRVKKRKMLYQSAFIVCMYYIAVLVMCNVKVGGNFLSLP</sequence>
<keyword evidence="3" id="KW-0862">Zinc</keyword>
<name>A0ABD3KIG1_EUCGL</name>
<evidence type="ECO:0000256" key="3">
    <source>
        <dbReference type="ARBA" id="ARBA00022833"/>
    </source>
</evidence>
<evidence type="ECO:0000256" key="4">
    <source>
        <dbReference type="PROSITE-ProRule" id="PRU01343"/>
    </source>
</evidence>
<keyword evidence="5" id="KW-0812">Transmembrane</keyword>
<evidence type="ECO:0000256" key="5">
    <source>
        <dbReference type="SAM" id="Phobius"/>
    </source>
</evidence>
<feature type="domain" description="GRF-type" evidence="6">
    <location>
        <begin position="27"/>
        <end position="69"/>
    </location>
</feature>
<dbReference type="AlphaFoldDB" id="A0ABD3KIG1"/>
<evidence type="ECO:0000313" key="7">
    <source>
        <dbReference type="EMBL" id="KAL3739699.1"/>
    </source>
</evidence>
<dbReference type="EMBL" id="JBJKBG010000005">
    <property type="protein sequence ID" value="KAL3739699.1"/>
    <property type="molecule type" value="Genomic_DNA"/>
</dbReference>
<protein>
    <recommendedName>
        <fullName evidence="6">GRF-type domain-containing protein</fullName>
    </recommendedName>
</protein>
<dbReference type="GO" id="GO:0008270">
    <property type="term" value="F:zinc ion binding"/>
    <property type="evidence" value="ECO:0007669"/>
    <property type="project" value="UniProtKB-KW"/>
</dbReference>
<evidence type="ECO:0000256" key="1">
    <source>
        <dbReference type="ARBA" id="ARBA00022723"/>
    </source>
</evidence>
<organism evidence="7 8">
    <name type="scientific">Eucalyptus globulus</name>
    <name type="common">Tasmanian blue gum</name>
    <dbReference type="NCBI Taxonomy" id="34317"/>
    <lineage>
        <taxon>Eukaryota</taxon>
        <taxon>Viridiplantae</taxon>
        <taxon>Streptophyta</taxon>
        <taxon>Embryophyta</taxon>
        <taxon>Tracheophyta</taxon>
        <taxon>Spermatophyta</taxon>
        <taxon>Magnoliopsida</taxon>
        <taxon>eudicotyledons</taxon>
        <taxon>Gunneridae</taxon>
        <taxon>Pentapetalae</taxon>
        <taxon>rosids</taxon>
        <taxon>malvids</taxon>
        <taxon>Myrtales</taxon>
        <taxon>Myrtaceae</taxon>
        <taxon>Myrtoideae</taxon>
        <taxon>Eucalypteae</taxon>
        <taxon>Eucalyptus</taxon>
    </lineage>
</organism>
<feature type="transmembrane region" description="Helical" evidence="5">
    <location>
        <begin position="131"/>
        <end position="153"/>
    </location>
</feature>
<dbReference type="InterPro" id="IPR010666">
    <property type="entry name" value="Znf_GRF"/>
</dbReference>
<keyword evidence="1" id="KW-0479">Metal-binding</keyword>
<keyword evidence="2 4" id="KW-0863">Zinc-finger</keyword>
<gene>
    <name evidence="7" type="ORF">ACJRO7_021030</name>
</gene>
<keyword evidence="5" id="KW-1133">Transmembrane helix</keyword>
<reference evidence="7 8" key="1">
    <citation type="submission" date="2024-11" db="EMBL/GenBank/DDBJ databases">
        <title>Chromosome-level genome assembly of Eucalyptus globulus Labill. provides insights into its genome evolution.</title>
        <authorList>
            <person name="Li X."/>
        </authorList>
    </citation>
    <scope>NUCLEOTIDE SEQUENCE [LARGE SCALE GENOMIC DNA]</scope>
    <source>
        <strain evidence="7">CL2024</strain>
        <tissue evidence="7">Fresh tender leaves</tissue>
    </source>
</reference>
<dbReference type="PANTHER" id="PTHR33248">
    <property type="entry name" value="ZINC ION-BINDING PROTEIN"/>
    <property type="match status" value="1"/>
</dbReference>
<dbReference type="PROSITE" id="PS51999">
    <property type="entry name" value="ZF_GRF"/>
    <property type="match status" value="1"/>
</dbReference>
<dbReference type="Pfam" id="PF06839">
    <property type="entry name" value="Zn_ribbon_GRF"/>
    <property type="match status" value="1"/>
</dbReference>
<accession>A0ABD3KIG1</accession>
<proteinExistence type="predicted"/>
<evidence type="ECO:0000313" key="8">
    <source>
        <dbReference type="Proteomes" id="UP001634007"/>
    </source>
</evidence>
<comment type="caution">
    <text evidence="7">The sequence shown here is derived from an EMBL/GenBank/DDBJ whole genome shotgun (WGS) entry which is preliminary data.</text>
</comment>
<evidence type="ECO:0000259" key="6">
    <source>
        <dbReference type="PROSITE" id="PS51999"/>
    </source>
</evidence>
<evidence type="ECO:0000256" key="2">
    <source>
        <dbReference type="ARBA" id="ARBA00022771"/>
    </source>
</evidence>
<keyword evidence="8" id="KW-1185">Reference proteome</keyword>